<evidence type="ECO:0000313" key="3">
    <source>
        <dbReference type="EMBL" id="GFE52013.1"/>
    </source>
</evidence>
<dbReference type="Proteomes" id="UP000436522">
    <property type="component" value="Unassembled WGS sequence"/>
</dbReference>
<organism evidence="3 4">
    <name type="scientific">Roseobacter cerasinus</name>
    <dbReference type="NCBI Taxonomy" id="2602289"/>
    <lineage>
        <taxon>Bacteria</taxon>
        <taxon>Pseudomonadati</taxon>
        <taxon>Pseudomonadota</taxon>
        <taxon>Alphaproteobacteria</taxon>
        <taxon>Rhodobacterales</taxon>
        <taxon>Roseobacteraceae</taxon>
        <taxon>Roseobacter</taxon>
    </lineage>
</organism>
<keyword evidence="2" id="KW-0472">Membrane</keyword>
<keyword evidence="2" id="KW-0812">Transmembrane</keyword>
<evidence type="ECO:0000256" key="2">
    <source>
        <dbReference type="SAM" id="Phobius"/>
    </source>
</evidence>
<sequence length="102" mass="10906">MPRVVRLYMRSAFTGFAVAGAFVALVLWLNVANLGHLVSTSDVALMAVAVFWVLNGIVFSGVQFAWAITAVAEKDRPHDTGGGGPRQAVPVLVAARDRNRGR</sequence>
<evidence type="ECO:0000313" key="4">
    <source>
        <dbReference type="Proteomes" id="UP000436522"/>
    </source>
</evidence>
<reference evidence="3 4" key="1">
    <citation type="submission" date="2019-12" db="EMBL/GenBank/DDBJ databases">
        <title>Roseobacter cerasinus sp. nov., isolated from seawater around aquaculture.</title>
        <authorList>
            <person name="Muramatsu S."/>
            <person name="Takabe Y."/>
            <person name="Mori K."/>
            <person name="Takaichi S."/>
            <person name="Hanada S."/>
        </authorList>
    </citation>
    <scope>NUCLEOTIDE SEQUENCE [LARGE SCALE GENOMIC DNA]</scope>
    <source>
        <strain evidence="3 4">AI77</strain>
    </source>
</reference>
<dbReference type="EMBL" id="BLIV01000009">
    <property type="protein sequence ID" value="GFE52013.1"/>
    <property type="molecule type" value="Genomic_DNA"/>
</dbReference>
<comment type="caution">
    <text evidence="3">The sequence shown here is derived from an EMBL/GenBank/DDBJ whole genome shotgun (WGS) entry which is preliminary data.</text>
</comment>
<dbReference type="OrthoDB" id="8115457at2"/>
<accession>A0A640VV29</accession>
<keyword evidence="2" id="KW-1133">Transmembrane helix</keyword>
<keyword evidence="4" id="KW-1185">Reference proteome</keyword>
<feature type="transmembrane region" description="Helical" evidence="2">
    <location>
        <begin position="43"/>
        <end position="68"/>
    </location>
</feature>
<feature type="transmembrane region" description="Helical" evidence="2">
    <location>
        <begin position="12"/>
        <end position="31"/>
    </location>
</feature>
<evidence type="ECO:0000256" key="1">
    <source>
        <dbReference type="SAM" id="MobiDB-lite"/>
    </source>
</evidence>
<protein>
    <submittedName>
        <fullName evidence="3">Uncharacterized protein</fullName>
    </submittedName>
</protein>
<name>A0A640VV29_9RHOB</name>
<feature type="region of interest" description="Disordered" evidence="1">
    <location>
        <begin position="75"/>
        <end position="102"/>
    </location>
</feature>
<gene>
    <name evidence="3" type="ORF">So717_37660</name>
</gene>
<proteinExistence type="predicted"/>
<dbReference type="AlphaFoldDB" id="A0A640VV29"/>